<evidence type="ECO:0000313" key="2">
    <source>
        <dbReference type="EMBL" id="GEU83531.1"/>
    </source>
</evidence>
<feature type="compositionally biased region" description="Basic residues" evidence="1">
    <location>
        <begin position="96"/>
        <end position="105"/>
    </location>
</feature>
<organism evidence="2">
    <name type="scientific">Tanacetum cinerariifolium</name>
    <name type="common">Dalmatian daisy</name>
    <name type="synonym">Chrysanthemum cinerariifolium</name>
    <dbReference type="NCBI Taxonomy" id="118510"/>
    <lineage>
        <taxon>Eukaryota</taxon>
        <taxon>Viridiplantae</taxon>
        <taxon>Streptophyta</taxon>
        <taxon>Embryophyta</taxon>
        <taxon>Tracheophyta</taxon>
        <taxon>Spermatophyta</taxon>
        <taxon>Magnoliopsida</taxon>
        <taxon>eudicotyledons</taxon>
        <taxon>Gunneridae</taxon>
        <taxon>Pentapetalae</taxon>
        <taxon>asterids</taxon>
        <taxon>campanulids</taxon>
        <taxon>Asterales</taxon>
        <taxon>Asteraceae</taxon>
        <taxon>Asteroideae</taxon>
        <taxon>Anthemideae</taxon>
        <taxon>Anthemidinae</taxon>
        <taxon>Tanacetum</taxon>
    </lineage>
</organism>
<keyword evidence="2" id="KW-0695">RNA-directed DNA polymerase</keyword>
<keyword evidence="2" id="KW-0808">Transferase</keyword>
<dbReference type="AlphaFoldDB" id="A0A6L2NBH0"/>
<feature type="compositionally biased region" description="Basic and acidic residues" evidence="1">
    <location>
        <begin position="18"/>
        <end position="41"/>
    </location>
</feature>
<gene>
    <name evidence="2" type="ORF">Tci_055509</name>
</gene>
<proteinExistence type="predicted"/>
<accession>A0A6L2NBH0</accession>
<dbReference type="GO" id="GO:0003964">
    <property type="term" value="F:RNA-directed DNA polymerase activity"/>
    <property type="evidence" value="ECO:0007669"/>
    <property type="project" value="UniProtKB-KW"/>
</dbReference>
<evidence type="ECO:0000256" key="1">
    <source>
        <dbReference type="SAM" id="MobiDB-lite"/>
    </source>
</evidence>
<feature type="region of interest" description="Disordered" evidence="1">
    <location>
        <begin position="1"/>
        <end position="153"/>
    </location>
</feature>
<reference evidence="2" key="1">
    <citation type="journal article" date="2019" name="Sci. Rep.">
        <title>Draft genome of Tanacetum cinerariifolium, the natural source of mosquito coil.</title>
        <authorList>
            <person name="Yamashiro T."/>
            <person name="Shiraishi A."/>
            <person name="Satake H."/>
            <person name="Nakayama K."/>
        </authorList>
    </citation>
    <scope>NUCLEOTIDE SEQUENCE</scope>
</reference>
<feature type="compositionally biased region" description="Basic and acidic residues" evidence="1">
    <location>
        <begin position="77"/>
        <end position="95"/>
    </location>
</feature>
<protein>
    <submittedName>
        <fullName evidence="2">Reverse transcriptase domain-containing protein</fullName>
    </submittedName>
</protein>
<comment type="caution">
    <text evidence="2">The sequence shown here is derived from an EMBL/GenBank/DDBJ whole genome shotgun (WGS) entry which is preliminary data.</text>
</comment>
<feature type="compositionally biased region" description="Basic and acidic residues" evidence="1">
    <location>
        <begin position="137"/>
        <end position="153"/>
    </location>
</feature>
<keyword evidence="2" id="KW-0548">Nucleotidyltransferase</keyword>
<sequence length="302" mass="34608">MIKEHDQQAKAKTTPRKLVYDEFKEENLDNSRTKDLSERLSNESSGTSRTRDKARSVGKIQRSLCRSRTSSHLRIPKRLESRSKSKAKLKGERARSRGKRSRRRKVSTDSEGEGEANRRGCGIRKTGLVGKGYTPRQPEKQNSRTRRQESHKHGTIEGYHVQRIYVDDGSSLKIMYEHYFKSFSVDIKSRSRKSNAPLVGFSGETYHPLGLIDLKNEKPWSSGFHHPFDDQVPNSQGSRYEENQQGSLVAMQTDRDNAKFVKGDAMVSTYGTNVQIREQAILRARSIPTQRHRNEPMVTEET</sequence>
<dbReference type="EMBL" id="BKCJ010008701">
    <property type="protein sequence ID" value="GEU83531.1"/>
    <property type="molecule type" value="Genomic_DNA"/>
</dbReference>
<name>A0A6L2NBH0_TANCI</name>